<dbReference type="InterPro" id="IPR002915">
    <property type="entry name" value="DeoC/FbaB/LacD_aldolase"/>
</dbReference>
<dbReference type="GO" id="GO:0004139">
    <property type="term" value="F:deoxyribose-phosphate aldolase activity"/>
    <property type="evidence" value="ECO:0007669"/>
    <property type="project" value="UniProtKB-UniRule"/>
</dbReference>
<gene>
    <name evidence="8" type="primary">deoC</name>
    <name evidence="8" type="ORF">FHG66_02665</name>
</gene>
<evidence type="ECO:0000256" key="6">
    <source>
        <dbReference type="ARBA" id="ARBA00048791"/>
    </source>
</evidence>
<accession>A0A5C4N3E1</accession>
<sequence>MQIDRAQTLAPAALHEPRNPGLPLDLDWVRRVQANTSAIERRAATLPGRRSVKKDWQAAWLCRAISVIDLTTLSGDDTEGRVRRLCAKARQPVSPEILETLGMTGLTVGAVCVYHDMVPAAVAALRGTDLPVAAVSTGFPAGLSPFHLRIQEIRESVAAGAREIDIVISRRHVLTGNWQALYDEMREMREACGEAHVKAILATGELGTLRNVARASLVCMMGGADFIKTSTGKESVNATLPVTLTMIRAIRDYHDATGIRVGYKPAGGISKAKDALNHLALVKDELGDRWLRPDLLRFGASSLLGDIERQLEHHVTGAYSASWRHALA</sequence>
<dbReference type="Gene3D" id="3.20.20.70">
    <property type="entry name" value="Aldolase class I"/>
    <property type="match status" value="1"/>
</dbReference>
<evidence type="ECO:0000256" key="1">
    <source>
        <dbReference type="ARBA" id="ARBA00004816"/>
    </source>
</evidence>
<dbReference type="GO" id="GO:0005737">
    <property type="term" value="C:cytoplasm"/>
    <property type="evidence" value="ECO:0007669"/>
    <property type="project" value="InterPro"/>
</dbReference>
<dbReference type="OrthoDB" id="6579831at2"/>
<dbReference type="InterPro" id="IPR011343">
    <property type="entry name" value="DeoC"/>
</dbReference>
<evidence type="ECO:0000313" key="8">
    <source>
        <dbReference type="EMBL" id="TNC52458.1"/>
    </source>
</evidence>
<keyword evidence="5" id="KW-0704">Schiff base</keyword>
<dbReference type="AlphaFoldDB" id="A0A5C4N3E1"/>
<comment type="similarity">
    <text evidence="2">Belongs to the DeoC/FbaB aldolase family. DeoC type 2 subfamily.</text>
</comment>
<comment type="caution">
    <text evidence="8">The sequence shown here is derived from an EMBL/GenBank/DDBJ whole genome shotgun (WGS) entry which is preliminary data.</text>
</comment>
<dbReference type="PANTHER" id="PTHR10889">
    <property type="entry name" value="DEOXYRIBOSE-PHOSPHATE ALDOLASE"/>
    <property type="match status" value="1"/>
</dbReference>
<organism evidence="8 9">
    <name type="scientific">Rubellimicrobium rubrum</name>
    <dbReference type="NCBI Taxonomy" id="2585369"/>
    <lineage>
        <taxon>Bacteria</taxon>
        <taxon>Pseudomonadati</taxon>
        <taxon>Pseudomonadota</taxon>
        <taxon>Alphaproteobacteria</taxon>
        <taxon>Rhodobacterales</taxon>
        <taxon>Roseobacteraceae</taxon>
        <taxon>Rubellimicrobium</taxon>
    </lineage>
</organism>
<dbReference type="RefSeq" id="WP_139075142.1">
    <property type="nucleotide sequence ID" value="NZ_VDFU01000002.1"/>
</dbReference>
<dbReference type="EC" id="4.1.2.4" evidence="3 7"/>
<dbReference type="EMBL" id="VDFU01000002">
    <property type="protein sequence ID" value="TNC52458.1"/>
    <property type="molecule type" value="Genomic_DNA"/>
</dbReference>
<evidence type="ECO:0000256" key="5">
    <source>
        <dbReference type="ARBA" id="ARBA00023270"/>
    </source>
</evidence>
<protein>
    <recommendedName>
        <fullName evidence="3 7">Deoxyribose-phosphate aldolase</fullName>
        <ecNumber evidence="3 7">4.1.2.4</ecNumber>
    </recommendedName>
</protein>
<keyword evidence="4 8" id="KW-0456">Lyase</keyword>
<evidence type="ECO:0000256" key="3">
    <source>
        <dbReference type="ARBA" id="ARBA00012515"/>
    </source>
</evidence>
<dbReference type="GO" id="GO:0016052">
    <property type="term" value="P:carbohydrate catabolic process"/>
    <property type="evidence" value="ECO:0007669"/>
    <property type="project" value="TreeGrafter"/>
</dbReference>
<evidence type="ECO:0000256" key="4">
    <source>
        <dbReference type="ARBA" id="ARBA00023239"/>
    </source>
</evidence>
<evidence type="ECO:0000256" key="2">
    <source>
        <dbReference type="ARBA" id="ARBA00009473"/>
    </source>
</evidence>
<proteinExistence type="inferred from homology"/>
<dbReference type="InterPro" id="IPR013785">
    <property type="entry name" value="Aldolase_TIM"/>
</dbReference>
<reference evidence="8 9" key="1">
    <citation type="submission" date="2019-06" db="EMBL/GenBank/DDBJ databases">
        <title>YIM 131921 draft genome.</title>
        <authorList>
            <person name="Jiang L."/>
        </authorList>
    </citation>
    <scope>NUCLEOTIDE SEQUENCE [LARGE SCALE GENOMIC DNA]</scope>
    <source>
        <strain evidence="8 9">YIM 131921</strain>
    </source>
</reference>
<dbReference type="SMART" id="SM01133">
    <property type="entry name" value="DeoC"/>
    <property type="match status" value="1"/>
</dbReference>
<name>A0A5C4N3E1_9RHOB</name>
<dbReference type="SUPFAM" id="SSF51569">
    <property type="entry name" value="Aldolase"/>
    <property type="match status" value="1"/>
</dbReference>
<evidence type="ECO:0000256" key="7">
    <source>
        <dbReference type="NCBIfam" id="TIGR00126"/>
    </source>
</evidence>
<dbReference type="NCBIfam" id="TIGR00126">
    <property type="entry name" value="deoC"/>
    <property type="match status" value="1"/>
</dbReference>
<dbReference type="GO" id="GO:0009264">
    <property type="term" value="P:deoxyribonucleotide catabolic process"/>
    <property type="evidence" value="ECO:0007669"/>
    <property type="project" value="UniProtKB-UniRule"/>
</dbReference>
<evidence type="ECO:0000313" key="9">
    <source>
        <dbReference type="Proteomes" id="UP000305887"/>
    </source>
</evidence>
<keyword evidence="9" id="KW-1185">Reference proteome</keyword>
<dbReference type="Proteomes" id="UP000305887">
    <property type="component" value="Unassembled WGS sequence"/>
</dbReference>
<dbReference type="Pfam" id="PF01791">
    <property type="entry name" value="DeoC"/>
    <property type="match status" value="1"/>
</dbReference>
<dbReference type="PANTHER" id="PTHR10889:SF3">
    <property type="entry name" value="DEOXYRIBOSE-PHOSPHATE ALDOLASE"/>
    <property type="match status" value="1"/>
</dbReference>
<dbReference type="CDD" id="cd00959">
    <property type="entry name" value="DeoC"/>
    <property type="match status" value="1"/>
</dbReference>
<comment type="catalytic activity">
    <reaction evidence="6">
        <text>2-deoxy-D-ribose 5-phosphate = D-glyceraldehyde 3-phosphate + acetaldehyde</text>
        <dbReference type="Rhea" id="RHEA:12821"/>
        <dbReference type="ChEBI" id="CHEBI:15343"/>
        <dbReference type="ChEBI" id="CHEBI:59776"/>
        <dbReference type="ChEBI" id="CHEBI:62877"/>
        <dbReference type="EC" id="4.1.2.4"/>
    </reaction>
</comment>
<comment type="pathway">
    <text evidence="1">Carbohydrate degradation; 2-deoxy-D-ribose 1-phosphate degradation; D-glyceraldehyde 3-phosphate and acetaldehyde from 2-deoxy-alpha-D-ribose 1-phosphate: step 2/2.</text>
</comment>